<keyword evidence="1" id="KW-1133">Transmembrane helix</keyword>
<proteinExistence type="predicted"/>
<keyword evidence="3" id="KW-1185">Reference proteome</keyword>
<sequence length="84" mass="9485">MFVSTTLQIYCAYKAGLGLPLNWSPAFCLLVWFLSLIAVTICIGKDLSDIEGDRKALKLSFFKLKHNLILTKKQLKPEIAQERA</sequence>
<evidence type="ECO:0000313" key="2">
    <source>
        <dbReference type="EnsemblPlants" id="cds.evm.model.01.1278"/>
    </source>
</evidence>
<accession>A0A803NGD1</accession>
<protein>
    <submittedName>
        <fullName evidence="2">Uncharacterized protein</fullName>
    </submittedName>
</protein>
<reference evidence="2" key="1">
    <citation type="submission" date="2018-11" db="EMBL/GenBank/DDBJ databases">
        <authorList>
            <person name="Grassa J C."/>
        </authorList>
    </citation>
    <scope>NUCLEOTIDE SEQUENCE [LARGE SCALE GENOMIC DNA]</scope>
</reference>
<organism evidence="2 3">
    <name type="scientific">Cannabis sativa</name>
    <name type="common">Hemp</name>
    <name type="synonym">Marijuana</name>
    <dbReference type="NCBI Taxonomy" id="3483"/>
    <lineage>
        <taxon>Eukaryota</taxon>
        <taxon>Viridiplantae</taxon>
        <taxon>Streptophyta</taxon>
        <taxon>Embryophyta</taxon>
        <taxon>Tracheophyta</taxon>
        <taxon>Spermatophyta</taxon>
        <taxon>Magnoliopsida</taxon>
        <taxon>eudicotyledons</taxon>
        <taxon>Gunneridae</taxon>
        <taxon>Pentapetalae</taxon>
        <taxon>rosids</taxon>
        <taxon>fabids</taxon>
        <taxon>Rosales</taxon>
        <taxon>Cannabaceae</taxon>
        <taxon>Cannabis</taxon>
    </lineage>
</organism>
<reference evidence="2" key="2">
    <citation type="submission" date="2021-03" db="UniProtKB">
        <authorList>
            <consortium name="EnsemblPlants"/>
        </authorList>
    </citation>
    <scope>IDENTIFICATION</scope>
</reference>
<dbReference type="Gramene" id="evm.model.01.1278">
    <property type="protein sequence ID" value="cds.evm.model.01.1278"/>
    <property type="gene ID" value="evm.TU.01.1278"/>
</dbReference>
<name>A0A803NGD1_CANSA</name>
<keyword evidence="1" id="KW-0812">Transmembrane</keyword>
<dbReference type="Proteomes" id="UP000596661">
    <property type="component" value="Chromosome 1"/>
</dbReference>
<feature type="transmembrane region" description="Helical" evidence="1">
    <location>
        <begin position="23"/>
        <end position="44"/>
    </location>
</feature>
<keyword evidence="1" id="KW-0472">Membrane</keyword>
<dbReference type="AlphaFoldDB" id="A0A803NGD1"/>
<evidence type="ECO:0000313" key="3">
    <source>
        <dbReference type="Proteomes" id="UP000596661"/>
    </source>
</evidence>
<evidence type="ECO:0000256" key="1">
    <source>
        <dbReference type="SAM" id="Phobius"/>
    </source>
</evidence>
<dbReference type="EMBL" id="UZAU01000024">
    <property type="status" value="NOT_ANNOTATED_CDS"/>
    <property type="molecule type" value="Genomic_DNA"/>
</dbReference>
<dbReference type="EnsemblPlants" id="evm.model.01.1278">
    <property type="protein sequence ID" value="cds.evm.model.01.1278"/>
    <property type="gene ID" value="evm.TU.01.1278"/>
</dbReference>